<protein>
    <recommendedName>
        <fullName evidence="3">Reverse transcriptase Ty1/copia-type domain-containing protein</fullName>
    </recommendedName>
</protein>
<dbReference type="AlphaFoldDB" id="A0A9P4SHF5"/>
<proteinExistence type="predicted"/>
<reference evidence="1" key="1">
    <citation type="journal article" date="2020" name="Stud. Mycol.">
        <title>101 Dothideomycetes genomes: a test case for predicting lifestyles and emergence of pathogens.</title>
        <authorList>
            <person name="Haridas S."/>
            <person name="Albert R."/>
            <person name="Binder M."/>
            <person name="Bloem J."/>
            <person name="Labutti K."/>
            <person name="Salamov A."/>
            <person name="Andreopoulos B."/>
            <person name="Baker S."/>
            <person name="Barry K."/>
            <person name="Bills G."/>
            <person name="Bluhm B."/>
            <person name="Cannon C."/>
            <person name="Castanera R."/>
            <person name="Culley D."/>
            <person name="Daum C."/>
            <person name="Ezra D."/>
            <person name="Gonzalez J."/>
            <person name="Henrissat B."/>
            <person name="Kuo A."/>
            <person name="Liang C."/>
            <person name="Lipzen A."/>
            <person name="Lutzoni F."/>
            <person name="Magnuson J."/>
            <person name="Mondo S."/>
            <person name="Nolan M."/>
            <person name="Ohm R."/>
            <person name="Pangilinan J."/>
            <person name="Park H.-J."/>
            <person name="Ramirez L."/>
            <person name="Alfaro M."/>
            <person name="Sun H."/>
            <person name="Tritt A."/>
            <person name="Yoshinaga Y."/>
            <person name="Zwiers L.-H."/>
            <person name="Turgeon B."/>
            <person name="Goodwin S."/>
            <person name="Spatafora J."/>
            <person name="Crous P."/>
            <person name="Grigoriev I."/>
        </authorList>
    </citation>
    <scope>NUCLEOTIDE SEQUENCE</scope>
    <source>
        <strain evidence="1">CBS 101060</strain>
    </source>
</reference>
<keyword evidence="2" id="KW-1185">Reference proteome</keyword>
<dbReference type="Proteomes" id="UP000799429">
    <property type="component" value="Unassembled WGS sequence"/>
</dbReference>
<evidence type="ECO:0008006" key="3">
    <source>
        <dbReference type="Google" id="ProtNLM"/>
    </source>
</evidence>
<sequence>MKLHKASYGLKRSPRLWYQLFPTALEELGMMPVPSVNCLFTDGTILVLFYVNDCYGHRTEGQHHQ</sequence>
<dbReference type="EMBL" id="MU006090">
    <property type="protein sequence ID" value="KAF2842567.1"/>
    <property type="molecule type" value="Genomic_DNA"/>
</dbReference>
<accession>A0A9P4SHF5</accession>
<gene>
    <name evidence="1" type="ORF">M501DRAFT_432357</name>
</gene>
<evidence type="ECO:0000313" key="2">
    <source>
        <dbReference type="Proteomes" id="UP000799429"/>
    </source>
</evidence>
<comment type="caution">
    <text evidence="1">The sequence shown here is derived from an EMBL/GenBank/DDBJ whole genome shotgun (WGS) entry which is preliminary data.</text>
</comment>
<evidence type="ECO:0000313" key="1">
    <source>
        <dbReference type="EMBL" id="KAF2842567.1"/>
    </source>
</evidence>
<organism evidence="1 2">
    <name type="scientific">Patellaria atrata CBS 101060</name>
    <dbReference type="NCBI Taxonomy" id="1346257"/>
    <lineage>
        <taxon>Eukaryota</taxon>
        <taxon>Fungi</taxon>
        <taxon>Dikarya</taxon>
        <taxon>Ascomycota</taxon>
        <taxon>Pezizomycotina</taxon>
        <taxon>Dothideomycetes</taxon>
        <taxon>Dothideomycetes incertae sedis</taxon>
        <taxon>Patellariales</taxon>
        <taxon>Patellariaceae</taxon>
        <taxon>Patellaria</taxon>
    </lineage>
</organism>
<name>A0A9P4SHF5_9PEZI</name>
<dbReference type="OrthoDB" id="3693885at2759"/>